<organism evidence="2 3">
    <name type="scientific">Pseudolysinimonas kribbensis</name>
    <dbReference type="NCBI Taxonomy" id="433641"/>
    <lineage>
        <taxon>Bacteria</taxon>
        <taxon>Bacillati</taxon>
        <taxon>Actinomycetota</taxon>
        <taxon>Actinomycetes</taxon>
        <taxon>Micrococcales</taxon>
        <taxon>Microbacteriaceae</taxon>
        <taxon>Pseudolysinimonas</taxon>
    </lineage>
</organism>
<dbReference type="InterPro" id="IPR010852">
    <property type="entry name" value="ABATE"/>
</dbReference>
<sequence length="185" mass="20584">MRFSDDTEASLAFVVALANTVPTASASGADELETPEQLAWLLDEYGYSGRHDADEAELEEVRAARAQLRSLWRLRKDEAVAEVNRMLVDAGALPQLVRHDHLDWHIHATSLDAPLAERIRVEAAMGFVDVIRAAATSQLRTCEAHDCEGVFVDLSRNGSKRFCSLRCGNRMNVSAYRERLAEQSD</sequence>
<keyword evidence="3" id="KW-1185">Reference proteome</keyword>
<dbReference type="RefSeq" id="WP_284254772.1">
    <property type="nucleotide sequence ID" value="NZ_BAAAQO010000004.1"/>
</dbReference>
<protein>
    <recommendedName>
        <fullName evidence="1">Zinc finger CGNR domain-containing protein</fullName>
    </recommendedName>
</protein>
<dbReference type="InterPro" id="IPR023286">
    <property type="entry name" value="ABATE_dom_sf"/>
</dbReference>
<accession>A0ABQ6K9E1</accession>
<dbReference type="PANTHER" id="PTHR35525:SF3">
    <property type="entry name" value="BLL6575 PROTEIN"/>
    <property type="match status" value="1"/>
</dbReference>
<dbReference type="Gene3D" id="1.10.3300.10">
    <property type="entry name" value="Jann2411-like domain"/>
    <property type="match status" value="1"/>
</dbReference>
<feature type="domain" description="Zinc finger CGNR" evidence="1">
    <location>
        <begin position="139"/>
        <end position="179"/>
    </location>
</feature>
<evidence type="ECO:0000313" key="2">
    <source>
        <dbReference type="EMBL" id="GMA96138.1"/>
    </source>
</evidence>
<dbReference type="Proteomes" id="UP001157034">
    <property type="component" value="Unassembled WGS sequence"/>
</dbReference>
<name>A0ABQ6K9E1_9MICO</name>
<dbReference type="SUPFAM" id="SSF160904">
    <property type="entry name" value="Jann2411-like"/>
    <property type="match status" value="1"/>
</dbReference>
<reference evidence="3" key="1">
    <citation type="journal article" date="2019" name="Int. J. Syst. Evol. Microbiol.">
        <title>The Global Catalogue of Microorganisms (GCM) 10K type strain sequencing project: providing services to taxonomists for standard genome sequencing and annotation.</title>
        <authorList>
            <consortium name="The Broad Institute Genomics Platform"/>
            <consortium name="The Broad Institute Genome Sequencing Center for Infectious Disease"/>
            <person name="Wu L."/>
            <person name="Ma J."/>
        </authorList>
    </citation>
    <scope>NUCLEOTIDE SEQUENCE [LARGE SCALE GENOMIC DNA]</scope>
    <source>
        <strain evidence="3">NBRC 108894</strain>
    </source>
</reference>
<dbReference type="PANTHER" id="PTHR35525">
    <property type="entry name" value="BLL6575 PROTEIN"/>
    <property type="match status" value="1"/>
</dbReference>
<gene>
    <name evidence="2" type="ORF">GCM10025881_29620</name>
</gene>
<dbReference type="InterPro" id="IPR021005">
    <property type="entry name" value="Znf_CGNR"/>
</dbReference>
<dbReference type="Pfam" id="PF07336">
    <property type="entry name" value="ABATE"/>
    <property type="match status" value="1"/>
</dbReference>
<evidence type="ECO:0000259" key="1">
    <source>
        <dbReference type="Pfam" id="PF11706"/>
    </source>
</evidence>
<dbReference type="Pfam" id="PF11706">
    <property type="entry name" value="zf-CGNR"/>
    <property type="match status" value="1"/>
</dbReference>
<proteinExistence type="predicted"/>
<dbReference type="EMBL" id="BSVB01000001">
    <property type="protein sequence ID" value="GMA96138.1"/>
    <property type="molecule type" value="Genomic_DNA"/>
</dbReference>
<comment type="caution">
    <text evidence="2">The sequence shown here is derived from an EMBL/GenBank/DDBJ whole genome shotgun (WGS) entry which is preliminary data.</text>
</comment>
<evidence type="ECO:0000313" key="3">
    <source>
        <dbReference type="Proteomes" id="UP001157034"/>
    </source>
</evidence>